<dbReference type="SUPFAM" id="SSF47473">
    <property type="entry name" value="EF-hand"/>
    <property type="match status" value="1"/>
</dbReference>
<dbReference type="EMBL" id="KK100702">
    <property type="protein sequence ID" value="KIZ04227.1"/>
    <property type="molecule type" value="Genomic_DNA"/>
</dbReference>
<name>A0A0D2MUP3_9CHLO</name>
<protein>
    <recommendedName>
        <fullName evidence="4">EF-hand domain-containing protein</fullName>
    </recommendedName>
</protein>
<dbReference type="OrthoDB" id="26525at2759"/>
<dbReference type="RefSeq" id="XP_013903246.1">
    <property type="nucleotide sequence ID" value="XM_014047792.1"/>
</dbReference>
<reference evidence="2 3" key="1">
    <citation type="journal article" date="2013" name="BMC Genomics">
        <title>Reconstruction of the lipid metabolism for the microalga Monoraphidium neglectum from its genome sequence reveals characteristics suitable for biofuel production.</title>
        <authorList>
            <person name="Bogen C."/>
            <person name="Al-Dilaimi A."/>
            <person name="Albersmeier A."/>
            <person name="Wichmann J."/>
            <person name="Grundmann M."/>
            <person name="Rupp O."/>
            <person name="Lauersen K.J."/>
            <person name="Blifernez-Klassen O."/>
            <person name="Kalinowski J."/>
            <person name="Goesmann A."/>
            <person name="Mussgnug J.H."/>
            <person name="Kruse O."/>
        </authorList>
    </citation>
    <scope>NUCLEOTIDE SEQUENCE [LARGE SCALE GENOMIC DNA]</scope>
    <source>
        <strain evidence="2 3">SAG 48.87</strain>
    </source>
</reference>
<dbReference type="PROSITE" id="PS00018">
    <property type="entry name" value="EF_HAND_1"/>
    <property type="match status" value="1"/>
</dbReference>
<evidence type="ECO:0000313" key="2">
    <source>
        <dbReference type="EMBL" id="KIZ04227.1"/>
    </source>
</evidence>
<gene>
    <name evidence="2" type="ORF">MNEG_3727</name>
</gene>
<dbReference type="InterPro" id="IPR011992">
    <property type="entry name" value="EF-hand-dom_pair"/>
</dbReference>
<dbReference type="Proteomes" id="UP000054498">
    <property type="component" value="Unassembled WGS sequence"/>
</dbReference>
<dbReference type="InterPro" id="IPR018247">
    <property type="entry name" value="EF_Hand_1_Ca_BS"/>
</dbReference>
<proteinExistence type="predicted"/>
<evidence type="ECO:0000256" key="1">
    <source>
        <dbReference type="ARBA" id="ARBA00022837"/>
    </source>
</evidence>
<keyword evidence="3" id="KW-1185">Reference proteome</keyword>
<evidence type="ECO:0008006" key="4">
    <source>
        <dbReference type="Google" id="ProtNLM"/>
    </source>
</evidence>
<sequence length="72" mass="7629">MQHTLKSQGLADLVREDYGFIDADSDGVITREDLQAFNTGLTAEEGVPSIGDGQLDFSLKLFDLNQAAAAAG</sequence>
<keyword evidence="1" id="KW-0106">Calcium</keyword>
<dbReference type="KEGG" id="mng:MNEG_3727"/>
<dbReference type="GeneID" id="25736605"/>
<accession>A0A0D2MUP3</accession>
<dbReference type="AlphaFoldDB" id="A0A0D2MUP3"/>
<organism evidence="2 3">
    <name type="scientific">Monoraphidium neglectum</name>
    <dbReference type="NCBI Taxonomy" id="145388"/>
    <lineage>
        <taxon>Eukaryota</taxon>
        <taxon>Viridiplantae</taxon>
        <taxon>Chlorophyta</taxon>
        <taxon>core chlorophytes</taxon>
        <taxon>Chlorophyceae</taxon>
        <taxon>CS clade</taxon>
        <taxon>Sphaeropleales</taxon>
        <taxon>Selenastraceae</taxon>
        <taxon>Monoraphidium</taxon>
    </lineage>
</organism>
<evidence type="ECO:0000313" key="3">
    <source>
        <dbReference type="Proteomes" id="UP000054498"/>
    </source>
</evidence>